<dbReference type="EMBL" id="JBIACK010000004">
    <property type="protein sequence ID" value="MFE8701041.1"/>
    <property type="molecule type" value="Genomic_DNA"/>
</dbReference>
<evidence type="ECO:0000313" key="1">
    <source>
        <dbReference type="EMBL" id="MFE8701041.1"/>
    </source>
</evidence>
<gene>
    <name evidence="1" type="ORF">ACFYKX_10470</name>
</gene>
<comment type="caution">
    <text evidence="1">The sequence shown here is derived from an EMBL/GenBank/DDBJ whole genome shotgun (WGS) entry which is preliminary data.</text>
</comment>
<proteinExistence type="predicted"/>
<name>A0ABW6KA26_9BACI</name>
<dbReference type="Proteomes" id="UP001601059">
    <property type="component" value="Unassembled WGS sequence"/>
</dbReference>
<sequence>MNSTSSTSLHDFQEGEYVYSTQYRSVFTIEKVFTSHLYICDEKGKKHGYSNYGDLRRATCEEIQAFQIKRHSAHTLVESPSISHPISL</sequence>
<accession>A0ABW6KA26</accession>
<keyword evidence="2" id="KW-1185">Reference proteome</keyword>
<dbReference type="RefSeq" id="WP_389360809.1">
    <property type="nucleotide sequence ID" value="NZ_JBIACK010000004.1"/>
</dbReference>
<organism evidence="1 2">
    <name type="scientific">Cytobacillus spartinae</name>
    <dbReference type="NCBI Taxonomy" id="3299023"/>
    <lineage>
        <taxon>Bacteria</taxon>
        <taxon>Bacillati</taxon>
        <taxon>Bacillota</taxon>
        <taxon>Bacilli</taxon>
        <taxon>Bacillales</taxon>
        <taxon>Bacillaceae</taxon>
        <taxon>Cytobacillus</taxon>
    </lineage>
</organism>
<reference evidence="1 2" key="1">
    <citation type="submission" date="2024-08" db="EMBL/GenBank/DDBJ databases">
        <title>Two novel Cytobacillus novel species.</title>
        <authorList>
            <person name="Liu G."/>
        </authorList>
    </citation>
    <scope>NUCLEOTIDE SEQUENCE [LARGE SCALE GENOMIC DNA]</scope>
    <source>
        <strain evidence="1 2">FJAT-54145</strain>
    </source>
</reference>
<protein>
    <submittedName>
        <fullName evidence="1">Uncharacterized protein</fullName>
    </submittedName>
</protein>
<evidence type="ECO:0000313" key="2">
    <source>
        <dbReference type="Proteomes" id="UP001601059"/>
    </source>
</evidence>